<proteinExistence type="predicted"/>
<dbReference type="PANTHER" id="PTHR48100:SF5">
    <property type="entry name" value="HISTIDINE PHOSPHATASE FAMILY PROTEIN"/>
    <property type="match status" value="1"/>
</dbReference>
<dbReference type="PANTHER" id="PTHR48100">
    <property type="entry name" value="BROAD-SPECIFICITY PHOSPHATASE YOR283W-RELATED"/>
    <property type="match status" value="1"/>
</dbReference>
<accession>A0A5C5SDU5</accession>
<dbReference type="SUPFAM" id="SSF53254">
    <property type="entry name" value="Phosphoglycerate mutase-like"/>
    <property type="match status" value="1"/>
</dbReference>
<dbReference type="InterPro" id="IPR013078">
    <property type="entry name" value="His_Pase_superF_clade-1"/>
</dbReference>
<dbReference type="InterPro" id="IPR050275">
    <property type="entry name" value="PGM_Phosphatase"/>
</dbReference>
<feature type="binding site" evidence="1">
    <location>
        <position position="60"/>
    </location>
    <ligand>
        <name>substrate</name>
    </ligand>
</feature>
<dbReference type="EMBL" id="VOHL01000001">
    <property type="protein sequence ID" value="TWS98929.1"/>
    <property type="molecule type" value="Genomic_DNA"/>
</dbReference>
<gene>
    <name evidence="2" type="ORF">FRX57_01630</name>
</gene>
<dbReference type="RefSeq" id="WP_146565980.1">
    <property type="nucleotide sequence ID" value="NZ_VOHL01000001.1"/>
</dbReference>
<dbReference type="Gene3D" id="3.40.50.1240">
    <property type="entry name" value="Phosphoglycerate mutase-like"/>
    <property type="match status" value="1"/>
</dbReference>
<dbReference type="Proteomes" id="UP000317430">
    <property type="component" value="Unassembled WGS sequence"/>
</dbReference>
<dbReference type="PROSITE" id="PS00175">
    <property type="entry name" value="PG_MUTASE"/>
    <property type="match status" value="1"/>
</dbReference>
<dbReference type="Pfam" id="PF00300">
    <property type="entry name" value="His_Phos_1"/>
    <property type="match status" value="1"/>
</dbReference>
<evidence type="ECO:0000256" key="1">
    <source>
        <dbReference type="PIRSR" id="PIRSR613078-2"/>
    </source>
</evidence>
<evidence type="ECO:0000313" key="3">
    <source>
        <dbReference type="Proteomes" id="UP000317430"/>
    </source>
</evidence>
<sequence length="204" mass="23230">MAELYLMRHGQTRFNLQGRIQGACDSPLTEEGQAQARQARKYFQEQDISFSQVYASTQERACDTAELVSGRTDYQRLKGIKEWDFGWFEGEREILQPKLTGPSYGDFFVQFGGEDSQAVGQRMTETLTQLMIKHKDDADPILAVSHGGAMWAFLLSLDLPDLPKLGLPNCSIFHYRYEQGQFDLQAVIDPVANHIIYQKEGDLR</sequence>
<name>A0A5C5SDU5_9STRE</name>
<keyword evidence="3" id="KW-1185">Reference proteome</keyword>
<feature type="binding site" evidence="1">
    <location>
        <begin position="8"/>
        <end position="15"/>
    </location>
    <ligand>
        <name>substrate</name>
    </ligand>
</feature>
<dbReference type="GO" id="GO:0005737">
    <property type="term" value="C:cytoplasm"/>
    <property type="evidence" value="ECO:0007669"/>
    <property type="project" value="TreeGrafter"/>
</dbReference>
<dbReference type="AlphaFoldDB" id="A0A5C5SDU5"/>
<dbReference type="InterPro" id="IPR001345">
    <property type="entry name" value="PG/BPGM_mutase_AS"/>
</dbReference>
<dbReference type="InterPro" id="IPR029033">
    <property type="entry name" value="His_PPase_superfam"/>
</dbReference>
<organism evidence="2 3">
    <name type="scientific">Streptococcus cuniculipharyngis</name>
    <dbReference type="NCBI Taxonomy" id="1562651"/>
    <lineage>
        <taxon>Bacteria</taxon>
        <taxon>Bacillati</taxon>
        <taxon>Bacillota</taxon>
        <taxon>Bacilli</taxon>
        <taxon>Lactobacillales</taxon>
        <taxon>Streptococcaceae</taxon>
        <taxon>Streptococcus</taxon>
    </lineage>
</organism>
<dbReference type="GO" id="GO:0016791">
    <property type="term" value="F:phosphatase activity"/>
    <property type="evidence" value="ECO:0007669"/>
    <property type="project" value="TreeGrafter"/>
</dbReference>
<dbReference type="SMART" id="SM00855">
    <property type="entry name" value="PGAM"/>
    <property type="match status" value="1"/>
</dbReference>
<reference evidence="2 3" key="1">
    <citation type="submission" date="2019-08" db="EMBL/GenBank/DDBJ databases">
        <authorList>
            <person name="Lei W."/>
        </authorList>
    </citation>
    <scope>NUCLEOTIDE SEQUENCE [LARGE SCALE GENOMIC DNA]</scope>
    <source>
        <strain evidence="2 3">CCUG 66496</strain>
    </source>
</reference>
<comment type="caution">
    <text evidence="2">The sequence shown here is derived from an EMBL/GenBank/DDBJ whole genome shotgun (WGS) entry which is preliminary data.</text>
</comment>
<evidence type="ECO:0000313" key="2">
    <source>
        <dbReference type="EMBL" id="TWS98929.1"/>
    </source>
</evidence>
<protein>
    <submittedName>
        <fullName evidence="2">Histidine phosphatase family protein</fullName>
    </submittedName>
</protein>
<dbReference type="CDD" id="cd07067">
    <property type="entry name" value="HP_PGM_like"/>
    <property type="match status" value="1"/>
</dbReference>
<dbReference type="OrthoDB" id="9782128at2"/>